<sequence length="425" mass="51002">AYMSTMMLTYAGNGSTLPAAVGGGLYSYNYSMSFMTSYSYMFMYRYFKTMYNKLYYKYIYMYIKTVYNKRYNMYTWQPAYGGTYVTYSYRYITYRFMYMFYYMNKTYDTMWYSRQPAAMGGGTYIVYLYPLFTTIYNYMFIYLWYMVKTLWQWIQSAGNTFNMVFNTKSGTSKTMRNNTMSKYMSLYMPKHIKPINNDQLGHYMAGMMDGNGEFTKDGKLIITTDVQTAYYLKKVMGYGTVSKVKNHMVKYTINKPAGMTKMTLTINGKLRMYNSYNQLYMNILSMPVYNKYKNIFKLNTSYNLLNNPWLSGFMQANGKFNLDMINMSGCYKPEMQLKMYHKNKGMLVLMNKYFKGKVKYIKNDNMYCYETISYRSVKKMMQYLDKYHLNGYKYINYMTWRKAYVNINNKPLTMDKVNNMKKKFN</sequence>
<geneLocation type="mitochondrion" evidence="3"/>
<evidence type="ECO:0000313" key="3">
    <source>
        <dbReference type="EMBL" id="AGW07368.1"/>
    </source>
</evidence>
<dbReference type="InterPro" id="IPR051289">
    <property type="entry name" value="LAGLIDADG_Endonuclease"/>
</dbReference>
<dbReference type="Pfam" id="PF00961">
    <property type="entry name" value="LAGLIDADG_1"/>
    <property type="match status" value="1"/>
</dbReference>
<dbReference type="EMBL" id="KF214632">
    <property type="protein sequence ID" value="AGW07368.1"/>
    <property type="molecule type" value="Genomic_DNA"/>
</dbReference>
<dbReference type="SUPFAM" id="SSF55608">
    <property type="entry name" value="Homing endonucleases"/>
    <property type="match status" value="2"/>
</dbReference>
<evidence type="ECO:0000256" key="1">
    <source>
        <dbReference type="SAM" id="Phobius"/>
    </source>
</evidence>
<name>U3MF33_9ASCO</name>
<reference evidence="3" key="1">
    <citation type="submission" date="2013-06" db="EMBL/GenBank/DDBJ databases">
        <authorList>
            <person name="Hegedusova E."/>
            <person name="Pfeiffer I."/>
            <person name="Valach M."/>
            <person name="Brejova B."/>
            <person name="Nosek J."/>
        </authorList>
    </citation>
    <scope>NUCLEOTIDE SEQUENCE</scope>
    <source>
        <strain evidence="3">WB15</strain>
    </source>
</reference>
<evidence type="ECO:0000259" key="2">
    <source>
        <dbReference type="Pfam" id="PF00961"/>
    </source>
</evidence>
<protein>
    <recommendedName>
        <fullName evidence="2">Homing endonuclease LAGLIDADG domain-containing protein</fullName>
    </recommendedName>
</protein>
<proteinExistence type="predicted"/>
<dbReference type="Gene3D" id="3.10.28.10">
    <property type="entry name" value="Homing endonucleases"/>
    <property type="match status" value="1"/>
</dbReference>
<keyword evidence="3" id="KW-0496">Mitochondrion</keyword>
<dbReference type="GO" id="GO:0005739">
    <property type="term" value="C:mitochondrion"/>
    <property type="evidence" value="ECO:0007669"/>
    <property type="project" value="UniProtKB-ARBA"/>
</dbReference>
<keyword evidence="1" id="KW-0812">Transmembrane</keyword>
<dbReference type="InterPro" id="IPR027434">
    <property type="entry name" value="Homing_endonucl"/>
</dbReference>
<feature type="domain" description="Homing endonuclease LAGLIDADG" evidence="2">
    <location>
        <begin position="310"/>
        <end position="404"/>
    </location>
</feature>
<feature type="transmembrane region" description="Helical" evidence="1">
    <location>
        <begin position="28"/>
        <end position="47"/>
    </location>
</feature>
<organism evidence="3">
    <name type="scientific">Candida prachuapensis</name>
    <dbReference type="NCBI Taxonomy" id="536035"/>
    <lineage>
        <taxon>Eukaryota</taxon>
        <taxon>Fungi</taxon>
        <taxon>Dikarya</taxon>
        <taxon>Ascomycota</taxon>
        <taxon>Saccharomycotina</taxon>
        <taxon>Pichiomycetes</taxon>
        <taxon>Debaryomycetaceae</taxon>
        <taxon>Candida/Lodderomyces clade</taxon>
        <taxon>Candida</taxon>
    </lineage>
</organism>
<feature type="non-terminal residue" evidence="3">
    <location>
        <position position="1"/>
    </location>
</feature>
<dbReference type="AlphaFoldDB" id="U3MF33"/>
<dbReference type="RefSeq" id="YP_008578724.1">
    <property type="nucleotide sequence ID" value="NC_022435.1"/>
</dbReference>
<gene>
    <name evidence="3" type="primary">cox1</name>
</gene>
<keyword evidence="1" id="KW-0472">Membrane</keyword>
<dbReference type="GeneID" id="17046977"/>
<feature type="transmembrane region" description="Helical" evidence="1">
    <location>
        <begin position="124"/>
        <end position="145"/>
    </location>
</feature>
<dbReference type="InterPro" id="IPR004860">
    <property type="entry name" value="LAGLIDADG_dom"/>
</dbReference>
<accession>U3MF33</accession>
<dbReference type="PANTHER" id="PTHR36181:SF3">
    <property type="entry name" value="INTRON-ENCODED DNA ENDONUCLEASE AI5 BETA"/>
    <property type="match status" value="1"/>
</dbReference>
<keyword evidence="1" id="KW-1133">Transmembrane helix</keyword>
<dbReference type="GO" id="GO:0004519">
    <property type="term" value="F:endonuclease activity"/>
    <property type="evidence" value="ECO:0007669"/>
    <property type="project" value="InterPro"/>
</dbReference>
<dbReference type="PANTHER" id="PTHR36181">
    <property type="entry name" value="INTRON-ENCODED ENDONUCLEASE AI3-RELATED"/>
    <property type="match status" value="1"/>
</dbReference>